<reference evidence="1 2" key="1">
    <citation type="submission" date="2021-07" db="EMBL/GenBank/DDBJ databases">
        <title>Paenibacillus radiodurans sp. nov., isolated from the southeastern edge of Tengger Desert.</title>
        <authorList>
            <person name="Zhang G."/>
        </authorList>
    </citation>
    <scope>NUCLEOTIDE SEQUENCE [LARGE SCALE GENOMIC DNA]</scope>
    <source>
        <strain evidence="1 2">CCM 7311</strain>
    </source>
</reference>
<dbReference type="Gene3D" id="3.40.50.10490">
    <property type="entry name" value="Glucose-6-phosphate isomerase like protein, domain 1"/>
    <property type="match status" value="1"/>
</dbReference>
<gene>
    <name evidence="1" type="ORF">K0U00_20965</name>
</gene>
<name>A0ABS7C6J9_9BACL</name>
<dbReference type="PANTHER" id="PTHR43443:SF1">
    <property type="entry name" value="3-HEXULOSE-6-PHOSPHATE ISOMERASE"/>
    <property type="match status" value="1"/>
</dbReference>
<accession>A0ABS7C6J9</accession>
<comment type="caution">
    <text evidence="1">The sequence shown here is derived from an EMBL/GenBank/DDBJ whole genome shotgun (WGS) entry which is preliminary data.</text>
</comment>
<organism evidence="1 2">
    <name type="scientific">Paenibacillus sepulcri</name>
    <dbReference type="NCBI Taxonomy" id="359917"/>
    <lineage>
        <taxon>Bacteria</taxon>
        <taxon>Bacillati</taxon>
        <taxon>Bacillota</taxon>
        <taxon>Bacilli</taxon>
        <taxon>Bacillales</taxon>
        <taxon>Paenibacillaceae</taxon>
        <taxon>Paenibacillus</taxon>
    </lineage>
</organism>
<proteinExistence type="predicted"/>
<evidence type="ECO:0000313" key="2">
    <source>
        <dbReference type="Proteomes" id="UP001519887"/>
    </source>
</evidence>
<dbReference type="EMBL" id="JAHZIK010000597">
    <property type="protein sequence ID" value="MBW7456512.1"/>
    <property type="molecule type" value="Genomic_DNA"/>
</dbReference>
<protein>
    <submittedName>
        <fullName evidence="1">6-phospho-3-hexuloisomerase</fullName>
    </submittedName>
</protein>
<dbReference type="SUPFAM" id="SSF53697">
    <property type="entry name" value="SIS domain"/>
    <property type="match status" value="1"/>
</dbReference>
<dbReference type="PANTHER" id="PTHR43443">
    <property type="entry name" value="3-HEXULOSE-6-PHOSPHATE ISOMERASE"/>
    <property type="match status" value="1"/>
</dbReference>
<sequence>MGITSYTDKIIGELSRSLRAVPEDAVEQLAEGILASRKIFVAGAGRSGLMMKALAMRLMQAGLDAHVVGETITPGIAKEDMLII</sequence>
<feature type="non-terminal residue" evidence="1">
    <location>
        <position position="84"/>
    </location>
</feature>
<dbReference type="Proteomes" id="UP001519887">
    <property type="component" value="Unassembled WGS sequence"/>
</dbReference>
<dbReference type="InterPro" id="IPR046348">
    <property type="entry name" value="SIS_dom_sf"/>
</dbReference>
<dbReference type="InterPro" id="IPR017552">
    <property type="entry name" value="PHI/rmpB"/>
</dbReference>
<keyword evidence="2" id="KW-1185">Reference proteome</keyword>
<evidence type="ECO:0000313" key="1">
    <source>
        <dbReference type="EMBL" id="MBW7456512.1"/>
    </source>
</evidence>